<dbReference type="RefSeq" id="WP_069963143.1">
    <property type="nucleotide sequence ID" value="NZ_CP016094.1"/>
</dbReference>
<evidence type="ECO:0000259" key="1">
    <source>
        <dbReference type="Pfam" id="PF03976"/>
    </source>
</evidence>
<dbReference type="InterPro" id="IPR022489">
    <property type="entry name" value="PolyP_AMP_Tfrase"/>
</dbReference>
<dbReference type="InterPro" id="IPR027417">
    <property type="entry name" value="P-loop_NTPase"/>
</dbReference>
<feature type="domain" description="Polyphosphate kinase-2-related" evidence="1">
    <location>
        <begin position="270"/>
        <end position="488"/>
    </location>
</feature>
<dbReference type="STRING" id="1838286.Verru16b_03149"/>
<evidence type="ECO:0000313" key="3">
    <source>
        <dbReference type="Proteomes" id="UP000095228"/>
    </source>
</evidence>
<dbReference type="PATRIC" id="fig|1838286.3.peg.3171"/>
<dbReference type="GO" id="GO:0006797">
    <property type="term" value="P:polyphosphate metabolic process"/>
    <property type="evidence" value="ECO:0007669"/>
    <property type="project" value="InterPro"/>
</dbReference>
<accession>A0A1D8AYW3</accession>
<dbReference type="AlphaFoldDB" id="A0A1D8AYW3"/>
<gene>
    <name evidence="2" type="primary">tmk_2</name>
    <name evidence="2" type="ORF">Verru16b_03149</name>
</gene>
<proteinExistence type="predicted"/>
<dbReference type="OrthoDB" id="9775224at2"/>
<reference evidence="2 3" key="1">
    <citation type="submission" date="2016-06" db="EMBL/GenBank/DDBJ databases">
        <title>Three novel species with peptidoglycan cell walls form the new genus Lacunisphaera gen. nov. in the family Opitutaceae of the verrucomicrobial subdivision 4.</title>
        <authorList>
            <person name="Rast P."/>
            <person name="Gloeckner I."/>
            <person name="Jogler M."/>
            <person name="Boedeker C."/>
            <person name="Jeske O."/>
            <person name="Wiegand S."/>
            <person name="Reinhardt R."/>
            <person name="Schumann P."/>
            <person name="Rohde M."/>
            <person name="Spring S."/>
            <person name="Gloeckner F.O."/>
            <person name="Jogler C."/>
        </authorList>
    </citation>
    <scope>NUCLEOTIDE SEQUENCE [LARGE SCALE GENOMIC DNA]</scope>
    <source>
        <strain evidence="2 3">IG16b</strain>
    </source>
</reference>
<dbReference type="PANTHER" id="PTHR34383">
    <property type="entry name" value="POLYPHOSPHATE:AMP PHOSPHOTRANSFERASE-RELATED"/>
    <property type="match status" value="1"/>
</dbReference>
<keyword evidence="3" id="KW-1185">Reference proteome</keyword>
<dbReference type="PANTHER" id="PTHR34383:SF3">
    <property type="entry name" value="POLYPHOSPHATE:AMP PHOSPHOTRANSFERASE"/>
    <property type="match status" value="1"/>
</dbReference>
<dbReference type="Pfam" id="PF03976">
    <property type="entry name" value="PPK2"/>
    <property type="match status" value="2"/>
</dbReference>
<sequence length="491" mass="57070">MAQAKQRMAKRVYQARADVLRPQLVQLQLGLKQAPFKVLLIIAGPEGAGRGSLLNTLAEWLDPRGVETFSWHPPTDNERAHPHAWRFWRSLPGIGRIGLYAGSWYTETLRSEARNRRALSAVAAEAERIRDFEQVLVDGGTLIVKVWLHLSQEAQGRRLRTLRSDPATAWRVSDEDWHHHRIYGRMDRTARLIREKTDRPGARWTIIDAEDERARDLAVGRLLLTRFNQQLKRMAKLPRTKAPARVKPLRPAGLRRLNALPLDQDLTAKDYDTLREKWLGRLNRAVRAALTSGRSIVMAFEGWDAAGKGGAIRRLTSAIDPRDYSVIPVAKPTEEEKHAHYLWRFWRDLPRNGRMTVFDRSWYGRVLVERIEGFCREDEWRRAYAEINDFERQLTDHGVILLKYWLHVSHAEQLRRFREREATPHKRHKLNAEDWRNRRQRAAYEVAVGDMLALTDPVNAPWQLVPADNKRYARLEVLRSASRQIEAALEK</sequence>
<keyword evidence="2" id="KW-0808">Transferase</keyword>
<dbReference type="EC" id="2.7.4.9" evidence="2"/>
<feature type="domain" description="Polyphosphate kinase-2-related" evidence="1">
    <location>
        <begin position="9"/>
        <end position="232"/>
    </location>
</feature>
<keyword evidence="2" id="KW-0418">Kinase</keyword>
<name>A0A1D8AYW3_9BACT</name>
<dbReference type="Proteomes" id="UP000095228">
    <property type="component" value="Chromosome"/>
</dbReference>
<dbReference type="SUPFAM" id="SSF52540">
    <property type="entry name" value="P-loop containing nucleoside triphosphate hydrolases"/>
    <property type="match status" value="2"/>
</dbReference>
<dbReference type="GO" id="GO:0004798">
    <property type="term" value="F:dTMP kinase activity"/>
    <property type="evidence" value="ECO:0007669"/>
    <property type="project" value="UniProtKB-EC"/>
</dbReference>
<organism evidence="2 3">
    <name type="scientific">Lacunisphaera limnophila</name>
    <dbReference type="NCBI Taxonomy" id="1838286"/>
    <lineage>
        <taxon>Bacteria</taxon>
        <taxon>Pseudomonadati</taxon>
        <taxon>Verrucomicrobiota</taxon>
        <taxon>Opitutia</taxon>
        <taxon>Opitutales</taxon>
        <taxon>Opitutaceae</taxon>
        <taxon>Lacunisphaera</taxon>
    </lineage>
</organism>
<dbReference type="NCBIfam" id="TIGR03708">
    <property type="entry name" value="poly_P_AMP_trns"/>
    <property type="match status" value="1"/>
</dbReference>
<evidence type="ECO:0000313" key="2">
    <source>
        <dbReference type="EMBL" id="AOS46054.1"/>
    </source>
</evidence>
<dbReference type="Gene3D" id="3.40.50.300">
    <property type="entry name" value="P-loop containing nucleotide triphosphate hydrolases"/>
    <property type="match status" value="2"/>
</dbReference>
<dbReference type="KEGG" id="obg:Verru16b_03149"/>
<dbReference type="GO" id="GO:0043751">
    <property type="term" value="F:polyphosphate:AMP phosphotransferase activity"/>
    <property type="evidence" value="ECO:0007669"/>
    <property type="project" value="InterPro"/>
</dbReference>
<dbReference type="EMBL" id="CP016094">
    <property type="protein sequence ID" value="AOS46054.1"/>
    <property type="molecule type" value="Genomic_DNA"/>
</dbReference>
<dbReference type="InterPro" id="IPR022488">
    <property type="entry name" value="PPK2-related"/>
</dbReference>
<protein>
    <submittedName>
        <fullName evidence="2">Thymidylate kinase</fullName>
        <ecNumber evidence="2">2.7.4.9</ecNumber>
    </submittedName>
</protein>